<name>A0ABD2ABA7_VESSQ</name>
<sequence length="102" mass="11618">MLQFCSSKGYNLSHKQVCTLVQIMMIGMFLPECGFTCNYNYCNCTIFICHIKLRTAVQFNAKRQNEAVESTFHNKLIILKKFAIVGIGKISLESINVQYGLI</sequence>
<reference evidence="1 2" key="1">
    <citation type="journal article" date="2024" name="Ann. Entomol. Soc. Am.">
        <title>Genomic analyses of the southern and eastern yellowjacket wasps (Hymenoptera: Vespidae) reveal evolutionary signatures of social life.</title>
        <authorList>
            <person name="Catto M.A."/>
            <person name="Caine P.B."/>
            <person name="Orr S.E."/>
            <person name="Hunt B.G."/>
            <person name="Goodisman M.A.D."/>
        </authorList>
    </citation>
    <scope>NUCLEOTIDE SEQUENCE [LARGE SCALE GENOMIC DNA]</scope>
    <source>
        <strain evidence="1">233</strain>
        <tissue evidence="1">Head and thorax</tissue>
    </source>
</reference>
<evidence type="ECO:0000313" key="2">
    <source>
        <dbReference type="Proteomes" id="UP001607302"/>
    </source>
</evidence>
<protein>
    <submittedName>
        <fullName evidence="1">Uncharacterized protein</fullName>
    </submittedName>
</protein>
<proteinExistence type="predicted"/>
<gene>
    <name evidence="1" type="ORF">V1478_011774</name>
</gene>
<evidence type="ECO:0000313" key="1">
    <source>
        <dbReference type="EMBL" id="KAL2717898.1"/>
    </source>
</evidence>
<dbReference type="Proteomes" id="UP001607302">
    <property type="component" value="Unassembled WGS sequence"/>
</dbReference>
<keyword evidence="2" id="KW-1185">Reference proteome</keyword>
<comment type="caution">
    <text evidence="1">The sequence shown here is derived from an EMBL/GenBank/DDBJ whole genome shotgun (WGS) entry which is preliminary data.</text>
</comment>
<dbReference type="EMBL" id="JAUDFV010000152">
    <property type="protein sequence ID" value="KAL2717898.1"/>
    <property type="molecule type" value="Genomic_DNA"/>
</dbReference>
<dbReference type="AlphaFoldDB" id="A0ABD2ABA7"/>
<accession>A0ABD2ABA7</accession>
<organism evidence="1 2">
    <name type="scientific">Vespula squamosa</name>
    <name type="common">Southern yellow jacket</name>
    <name type="synonym">Wasp</name>
    <dbReference type="NCBI Taxonomy" id="30214"/>
    <lineage>
        <taxon>Eukaryota</taxon>
        <taxon>Metazoa</taxon>
        <taxon>Ecdysozoa</taxon>
        <taxon>Arthropoda</taxon>
        <taxon>Hexapoda</taxon>
        <taxon>Insecta</taxon>
        <taxon>Pterygota</taxon>
        <taxon>Neoptera</taxon>
        <taxon>Endopterygota</taxon>
        <taxon>Hymenoptera</taxon>
        <taxon>Apocrita</taxon>
        <taxon>Aculeata</taxon>
        <taxon>Vespoidea</taxon>
        <taxon>Vespidae</taxon>
        <taxon>Vespinae</taxon>
        <taxon>Vespula</taxon>
    </lineage>
</organism>